<keyword evidence="7" id="KW-0966">Cell projection</keyword>
<reference evidence="12 13" key="1">
    <citation type="journal article" date="2018" name="BMC Genomics">
        <title>The genome of Naegleria lovaniensis, the basis for a comparative approach to unravel pathogenicity factors of the human pathogenic amoeba N. fowleri.</title>
        <authorList>
            <person name="Liechti N."/>
            <person name="Schurch N."/>
            <person name="Bruggmann R."/>
            <person name="Wittwer M."/>
        </authorList>
    </citation>
    <scope>NUCLEOTIDE SEQUENCE [LARGE SCALE GENOMIC DNA]</scope>
    <source>
        <strain evidence="12 13">ATCC 30569</strain>
    </source>
</reference>
<feature type="compositionally biased region" description="Basic and acidic residues" evidence="11">
    <location>
        <begin position="161"/>
        <end position="174"/>
    </location>
</feature>
<accession>A0AA88KKM5</accession>
<keyword evidence="4" id="KW-0282">Flagellum</keyword>
<evidence type="ECO:0000256" key="10">
    <source>
        <dbReference type="ARBA" id="ARBA00041080"/>
    </source>
</evidence>
<dbReference type="GO" id="GO:0044458">
    <property type="term" value="P:motile cilium assembly"/>
    <property type="evidence" value="ECO:0007669"/>
    <property type="project" value="TreeGrafter"/>
</dbReference>
<evidence type="ECO:0000256" key="9">
    <source>
        <dbReference type="ARBA" id="ARBA00038319"/>
    </source>
</evidence>
<dbReference type="GO" id="GO:0060294">
    <property type="term" value="P:cilium movement involved in cell motility"/>
    <property type="evidence" value="ECO:0007669"/>
    <property type="project" value="InterPro"/>
</dbReference>
<dbReference type="Proteomes" id="UP000816034">
    <property type="component" value="Unassembled WGS sequence"/>
</dbReference>
<comment type="subcellular location">
    <subcellularLocation>
        <location evidence="8">Cell projection</location>
        <location evidence="8">Kinocilium</location>
    </subcellularLocation>
    <subcellularLocation>
        <location evidence="1">Cytoplasm</location>
        <location evidence="1">Cytoskeleton</location>
        <location evidence="1">Flagellum axoneme</location>
    </subcellularLocation>
</comment>
<dbReference type="GO" id="GO:0001534">
    <property type="term" value="C:radial spoke"/>
    <property type="evidence" value="ECO:0007669"/>
    <property type="project" value="InterPro"/>
</dbReference>
<proteinExistence type="inferred from homology"/>
<dbReference type="PANTHER" id="PTHR22069">
    <property type="entry name" value="MITOCHONDRIAL RIBOSOMAL PROTEIN S18"/>
    <property type="match status" value="1"/>
</dbReference>
<feature type="compositionally biased region" description="Acidic residues" evidence="11">
    <location>
        <begin position="144"/>
        <end position="160"/>
    </location>
</feature>
<comment type="similarity">
    <text evidence="9">Belongs to the flagellar radial spoke RSP9 family.</text>
</comment>
<feature type="region of interest" description="Disordered" evidence="11">
    <location>
        <begin position="119"/>
        <end position="175"/>
    </location>
</feature>
<dbReference type="EMBL" id="PYSW02000014">
    <property type="protein sequence ID" value="KAG2386965.1"/>
    <property type="molecule type" value="Genomic_DNA"/>
</dbReference>
<evidence type="ECO:0000256" key="7">
    <source>
        <dbReference type="ARBA" id="ARBA00023273"/>
    </source>
</evidence>
<keyword evidence="3" id="KW-0970">Cilium biogenesis/degradation</keyword>
<sequence length="304" mass="34950">MDHKDLPTHSHFLSLNGYCLNLEERTALQSSLLILQENNHFHTVHFWGKIQGVQNDYLIAEGYRGSMIGERARFYSIDGGISWNQMTSELTEHEISCIESIRTLFIGIPTHTYVFEKPKETTIQEPEKKQEAPVDQTDISETKGDDEEEQPNEEKEEEESHSEKPKQPVKEETPGLKCCTKGSLCCKKDDEKVIVKNTTFSGLDKYQAAKLYSFVHLRLPVDKTLENIVAQQFIDKNLDFADSVDDDIPYGCWTIQYEELLNVVVVRSLLWPGYVFYHRLQSDVFGGYYIGSGLKNMDLCFMMP</sequence>
<dbReference type="Pfam" id="PF04712">
    <property type="entry name" value="Radial_spoke"/>
    <property type="match status" value="1"/>
</dbReference>
<dbReference type="RefSeq" id="XP_044550957.1">
    <property type="nucleotide sequence ID" value="XM_044691371.1"/>
</dbReference>
<evidence type="ECO:0000256" key="1">
    <source>
        <dbReference type="ARBA" id="ARBA00004611"/>
    </source>
</evidence>
<evidence type="ECO:0000256" key="8">
    <source>
        <dbReference type="ARBA" id="ARBA00037822"/>
    </source>
</evidence>
<keyword evidence="2" id="KW-0963">Cytoplasm</keyword>
<dbReference type="AlphaFoldDB" id="A0AA88KKM5"/>
<dbReference type="InterPro" id="IPR006802">
    <property type="entry name" value="Radial_spoke"/>
</dbReference>
<feature type="compositionally biased region" description="Basic and acidic residues" evidence="11">
    <location>
        <begin position="119"/>
        <end position="132"/>
    </location>
</feature>
<evidence type="ECO:0000256" key="6">
    <source>
        <dbReference type="ARBA" id="ARBA00023212"/>
    </source>
</evidence>
<organism evidence="12 13">
    <name type="scientific">Naegleria lovaniensis</name>
    <name type="common">Amoeba</name>
    <dbReference type="NCBI Taxonomy" id="51637"/>
    <lineage>
        <taxon>Eukaryota</taxon>
        <taxon>Discoba</taxon>
        <taxon>Heterolobosea</taxon>
        <taxon>Tetramitia</taxon>
        <taxon>Eutetramitia</taxon>
        <taxon>Vahlkampfiidae</taxon>
        <taxon>Naegleria</taxon>
    </lineage>
</organism>
<keyword evidence="6" id="KW-0206">Cytoskeleton</keyword>
<evidence type="ECO:0000313" key="13">
    <source>
        <dbReference type="Proteomes" id="UP000816034"/>
    </source>
</evidence>
<dbReference type="PANTHER" id="PTHR22069:SF0">
    <property type="entry name" value="RADIAL SPOKE HEAD PROTEIN 9 HOMOLOG"/>
    <property type="match status" value="1"/>
</dbReference>
<evidence type="ECO:0000313" key="12">
    <source>
        <dbReference type="EMBL" id="KAG2386965.1"/>
    </source>
</evidence>
<keyword evidence="5" id="KW-0969">Cilium</keyword>
<evidence type="ECO:0000256" key="2">
    <source>
        <dbReference type="ARBA" id="ARBA00022490"/>
    </source>
</evidence>
<dbReference type="GO" id="GO:0035082">
    <property type="term" value="P:axoneme assembly"/>
    <property type="evidence" value="ECO:0007669"/>
    <property type="project" value="InterPro"/>
</dbReference>
<comment type="caution">
    <text evidence="12">The sequence shown here is derived from an EMBL/GenBank/DDBJ whole genome shotgun (WGS) entry which is preliminary data.</text>
</comment>
<evidence type="ECO:0000256" key="11">
    <source>
        <dbReference type="SAM" id="MobiDB-lite"/>
    </source>
</evidence>
<evidence type="ECO:0000256" key="4">
    <source>
        <dbReference type="ARBA" id="ARBA00022846"/>
    </source>
</evidence>
<keyword evidence="13" id="KW-1185">Reference proteome</keyword>
<protein>
    <recommendedName>
        <fullName evidence="10">Radial spoke head protein 9 homolog</fullName>
    </recommendedName>
</protein>
<gene>
    <name evidence="12" type="ORF">C9374_002000</name>
</gene>
<evidence type="ECO:0000256" key="5">
    <source>
        <dbReference type="ARBA" id="ARBA00023069"/>
    </source>
</evidence>
<evidence type="ECO:0000256" key="3">
    <source>
        <dbReference type="ARBA" id="ARBA00022794"/>
    </source>
</evidence>
<dbReference type="GeneID" id="68094456"/>
<dbReference type="InterPro" id="IPR055316">
    <property type="entry name" value="RSP9"/>
</dbReference>
<name>A0AA88KKM5_NAELO</name>